<accession>A9LFH9</accession>
<evidence type="ECO:0000259" key="2">
    <source>
        <dbReference type="Pfam" id="PF16347"/>
    </source>
</evidence>
<evidence type="ECO:0000256" key="1">
    <source>
        <dbReference type="ARBA" id="ARBA00008779"/>
    </source>
</evidence>
<feature type="domain" description="N-sulphoglucosamine sulphohydrolase C-terminal" evidence="2">
    <location>
        <begin position="22"/>
        <end position="175"/>
    </location>
</feature>
<evidence type="ECO:0000313" key="3">
    <source>
        <dbReference type="EMBL" id="ABV49389.1"/>
    </source>
</evidence>
<dbReference type="AlphaFoldDB" id="A9LFH9"/>
<feature type="non-terminal residue" evidence="3">
    <location>
        <position position="1"/>
    </location>
</feature>
<protein>
    <submittedName>
        <fullName evidence="3">Arylsulfatase A</fullName>
    </submittedName>
</protein>
<reference evidence="3" key="1">
    <citation type="journal article" date="2007" name="BMC Evol. Biol.">
        <title>Horizontal gene transfer in chromalveolates.</title>
        <authorList>
            <person name="Nosenko T."/>
            <person name="Bhattacharya D."/>
        </authorList>
    </citation>
    <scope>NUCLEOTIDE SEQUENCE</scope>
    <source>
        <strain evidence="3">Wilson</strain>
    </source>
</reference>
<sequence>ESRIENNTFVLYTPDHGDMRNDHFLWRKSFPYEGASHVPLMFSWPESLNTVFGDKRNIKVKAVTELRDLLPTFLEVLGLWNSAREDEVDGRPLSWLLRGEASRWRSWIDMEHNVYCWNDNHWNALTDGESKFIFHAASGTENFFNISADPGETRDLADVKEYEAVVTQWRERMVHQFITEGRGPVWVKDGKLMRRKPCNFSPNWPGEGLRPCYNVLEEEAKAIVV</sequence>
<dbReference type="PANTHER" id="PTHR42693:SF33">
    <property type="entry name" value="ARYLSULFATASE"/>
    <property type="match status" value="1"/>
</dbReference>
<organism evidence="3">
    <name type="scientific">Karenia brevis</name>
    <name type="common">Red tide dinoflagellate</name>
    <name type="synonym">Gymnodinium breve</name>
    <dbReference type="NCBI Taxonomy" id="156230"/>
    <lineage>
        <taxon>Eukaryota</taxon>
        <taxon>Sar</taxon>
        <taxon>Alveolata</taxon>
        <taxon>Dinophyceae</taxon>
        <taxon>Gymnodiniales</taxon>
        <taxon>Kareniaceae</taxon>
        <taxon>Karenia</taxon>
    </lineage>
</organism>
<comment type="similarity">
    <text evidence="1">Belongs to the sulfatase family.</text>
</comment>
<dbReference type="InterPro" id="IPR050738">
    <property type="entry name" value="Sulfatase"/>
</dbReference>
<dbReference type="GO" id="GO:0004065">
    <property type="term" value="F:arylsulfatase activity"/>
    <property type="evidence" value="ECO:0007669"/>
    <property type="project" value="TreeGrafter"/>
</dbReference>
<dbReference type="Gene3D" id="3.40.720.10">
    <property type="entry name" value="Alkaline Phosphatase, subunit A"/>
    <property type="match status" value="1"/>
</dbReference>
<dbReference type="Pfam" id="PF16347">
    <property type="entry name" value="SGSH_C"/>
    <property type="match status" value="1"/>
</dbReference>
<dbReference type="PANTHER" id="PTHR42693">
    <property type="entry name" value="ARYLSULFATASE FAMILY MEMBER"/>
    <property type="match status" value="1"/>
</dbReference>
<dbReference type="InterPro" id="IPR032506">
    <property type="entry name" value="SGSH_C"/>
</dbReference>
<name>A9LFH9_KARBR</name>
<dbReference type="InterPro" id="IPR017850">
    <property type="entry name" value="Alkaline_phosphatase_core_sf"/>
</dbReference>
<dbReference type="EMBL" id="EF540322">
    <property type="protein sequence ID" value="ABV49389.1"/>
    <property type="molecule type" value="mRNA"/>
</dbReference>
<proteinExistence type="evidence at transcript level"/>
<dbReference type="SUPFAM" id="SSF53649">
    <property type="entry name" value="Alkaline phosphatase-like"/>
    <property type="match status" value="1"/>
</dbReference>